<evidence type="ECO:0000256" key="1">
    <source>
        <dbReference type="ARBA" id="ARBA00005960"/>
    </source>
</evidence>
<dbReference type="EMBL" id="KI632305">
    <property type="protein sequence ID" value="EYU19195.1"/>
    <property type="molecule type" value="Genomic_DNA"/>
</dbReference>
<sequence length="163" mass="16880">MGIVEQAKNFVAEKVAQMPVPEATVEDVDLKGFGLDGITLLAKVSISNPYAVPIPVGEISYIVSSAGATIASGSVPDPGSLKANGETVLDVTVKVASTAVVSLLRDAAADWDIDYSLELKMIADFPVIGDVTIPVSYQGVLKLPTFADLFKGNSEPSADASVV</sequence>
<keyword evidence="4" id="KW-1185">Reference proteome</keyword>
<dbReference type="eggNOG" id="ENOG502RZ6Q">
    <property type="taxonomic scope" value="Eukaryota"/>
</dbReference>
<dbReference type="InterPro" id="IPR004864">
    <property type="entry name" value="LEA_2"/>
</dbReference>
<accession>A0A022PY85</accession>
<dbReference type="GO" id="GO:0009269">
    <property type="term" value="P:response to desiccation"/>
    <property type="evidence" value="ECO:0007669"/>
    <property type="project" value="InterPro"/>
</dbReference>
<dbReference type="InterPro" id="IPR045043">
    <property type="entry name" value="Lea14-like"/>
</dbReference>
<dbReference type="SMART" id="SM00769">
    <property type="entry name" value="WHy"/>
    <property type="match status" value="1"/>
</dbReference>
<dbReference type="AlphaFoldDB" id="A0A022PY85"/>
<evidence type="ECO:0000259" key="2">
    <source>
        <dbReference type="SMART" id="SM00769"/>
    </source>
</evidence>
<dbReference type="PANTHER" id="PTHR31459:SF19">
    <property type="entry name" value="DESICCATION-RELATED PROTEIN LEA14-RELATED"/>
    <property type="match status" value="1"/>
</dbReference>
<dbReference type="SUPFAM" id="SSF117070">
    <property type="entry name" value="LEA14-like"/>
    <property type="match status" value="1"/>
</dbReference>
<dbReference type="PANTHER" id="PTHR31459">
    <property type="match status" value="1"/>
</dbReference>
<protein>
    <recommendedName>
        <fullName evidence="2">Water stress and hypersensitive response domain-containing protein</fullName>
    </recommendedName>
</protein>
<dbReference type="InterPro" id="IPR013990">
    <property type="entry name" value="WHy-dom"/>
</dbReference>
<evidence type="ECO:0000313" key="3">
    <source>
        <dbReference type="EMBL" id="EYU19195.1"/>
    </source>
</evidence>
<gene>
    <name evidence="3" type="ORF">MIMGU_mgv1a015256mg</name>
</gene>
<feature type="domain" description="Water stress and hypersensitive response" evidence="2">
    <location>
        <begin position="23"/>
        <end position="140"/>
    </location>
</feature>
<reference evidence="3 4" key="1">
    <citation type="journal article" date="2013" name="Proc. Natl. Acad. Sci. U.S.A.">
        <title>Fine-scale variation in meiotic recombination in Mimulus inferred from population shotgun sequencing.</title>
        <authorList>
            <person name="Hellsten U."/>
            <person name="Wright K.M."/>
            <person name="Jenkins J."/>
            <person name="Shu S."/>
            <person name="Yuan Y."/>
            <person name="Wessler S.R."/>
            <person name="Schmutz J."/>
            <person name="Willis J.H."/>
            <person name="Rokhsar D.S."/>
        </authorList>
    </citation>
    <scope>NUCLEOTIDE SEQUENCE [LARGE SCALE GENOMIC DNA]</scope>
    <source>
        <strain evidence="4">cv. DUN x IM62</strain>
    </source>
</reference>
<evidence type="ECO:0000313" key="4">
    <source>
        <dbReference type="Proteomes" id="UP000030748"/>
    </source>
</evidence>
<name>A0A022PY85_ERYGU</name>
<dbReference type="Gene3D" id="2.60.40.1820">
    <property type="match status" value="1"/>
</dbReference>
<dbReference type="STRING" id="4155.A0A022PY85"/>
<dbReference type="PhylomeDB" id="A0A022PY85"/>
<dbReference type="Proteomes" id="UP000030748">
    <property type="component" value="Unassembled WGS sequence"/>
</dbReference>
<dbReference type="Pfam" id="PF03168">
    <property type="entry name" value="LEA_2"/>
    <property type="match status" value="1"/>
</dbReference>
<proteinExistence type="inferred from homology"/>
<comment type="similarity">
    <text evidence="1">Belongs to the LEA type 2 family.</text>
</comment>
<organism evidence="3 4">
    <name type="scientific">Erythranthe guttata</name>
    <name type="common">Yellow monkey flower</name>
    <name type="synonym">Mimulus guttatus</name>
    <dbReference type="NCBI Taxonomy" id="4155"/>
    <lineage>
        <taxon>Eukaryota</taxon>
        <taxon>Viridiplantae</taxon>
        <taxon>Streptophyta</taxon>
        <taxon>Embryophyta</taxon>
        <taxon>Tracheophyta</taxon>
        <taxon>Spermatophyta</taxon>
        <taxon>Magnoliopsida</taxon>
        <taxon>eudicotyledons</taxon>
        <taxon>Gunneridae</taxon>
        <taxon>Pentapetalae</taxon>
        <taxon>asterids</taxon>
        <taxon>lamiids</taxon>
        <taxon>Lamiales</taxon>
        <taxon>Phrymaceae</taxon>
        <taxon>Erythranthe</taxon>
    </lineage>
</organism>